<reference evidence="1 2" key="1">
    <citation type="submission" date="2019-05" db="EMBL/GenBank/DDBJ databases">
        <title>Another draft genome of Portunus trituberculatus and its Hox gene families provides insights of decapod evolution.</title>
        <authorList>
            <person name="Jeong J.-H."/>
            <person name="Song I."/>
            <person name="Kim S."/>
            <person name="Choi T."/>
            <person name="Kim D."/>
            <person name="Ryu S."/>
            <person name="Kim W."/>
        </authorList>
    </citation>
    <scope>NUCLEOTIDE SEQUENCE [LARGE SCALE GENOMIC DNA]</scope>
    <source>
        <tissue evidence="1">Muscle</tissue>
    </source>
</reference>
<evidence type="ECO:0000313" key="1">
    <source>
        <dbReference type="EMBL" id="MPC51116.1"/>
    </source>
</evidence>
<dbReference type="Proteomes" id="UP000324222">
    <property type="component" value="Unassembled WGS sequence"/>
</dbReference>
<dbReference type="EMBL" id="VSRR010009958">
    <property type="protein sequence ID" value="MPC51116.1"/>
    <property type="molecule type" value="Genomic_DNA"/>
</dbReference>
<gene>
    <name evidence="1" type="ORF">E2C01_044955</name>
</gene>
<accession>A0A5B7FZR8</accession>
<protein>
    <submittedName>
        <fullName evidence="1">Uncharacterized protein</fullName>
    </submittedName>
</protein>
<organism evidence="1 2">
    <name type="scientific">Portunus trituberculatus</name>
    <name type="common">Swimming crab</name>
    <name type="synonym">Neptunus trituberculatus</name>
    <dbReference type="NCBI Taxonomy" id="210409"/>
    <lineage>
        <taxon>Eukaryota</taxon>
        <taxon>Metazoa</taxon>
        <taxon>Ecdysozoa</taxon>
        <taxon>Arthropoda</taxon>
        <taxon>Crustacea</taxon>
        <taxon>Multicrustacea</taxon>
        <taxon>Malacostraca</taxon>
        <taxon>Eumalacostraca</taxon>
        <taxon>Eucarida</taxon>
        <taxon>Decapoda</taxon>
        <taxon>Pleocyemata</taxon>
        <taxon>Brachyura</taxon>
        <taxon>Eubrachyura</taxon>
        <taxon>Portunoidea</taxon>
        <taxon>Portunidae</taxon>
        <taxon>Portuninae</taxon>
        <taxon>Portunus</taxon>
    </lineage>
</organism>
<proteinExistence type="predicted"/>
<dbReference type="AlphaFoldDB" id="A0A5B7FZR8"/>
<keyword evidence="2" id="KW-1185">Reference proteome</keyword>
<sequence>MKVRIRSQVAVEEIMAKKVKLADDNEHKDMWIKRDMNLEDREKEKVLRSETKEKNKKRTEIEKNFYWRVVDMRLKKWYQRKKEEVVGEARN</sequence>
<name>A0A5B7FZR8_PORTR</name>
<comment type="caution">
    <text evidence="1">The sequence shown here is derived from an EMBL/GenBank/DDBJ whole genome shotgun (WGS) entry which is preliminary data.</text>
</comment>
<evidence type="ECO:0000313" key="2">
    <source>
        <dbReference type="Proteomes" id="UP000324222"/>
    </source>
</evidence>